<gene>
    <name evidence="5" type="primary">tp53i3</name>
</gene>
<dbReference type="Gene3D" id="3.90.180.10">
    <property type="entry name" value="Medium-chain alcohol dehydrogenases, catalytic domain"/>
    <property type="match status" value="1"/>
</dbReference>
<proteinExistence type="predicted"/>
<evidence type="ECO:0000256" key="2">
    <source>
        <dbReference type="ARBA" id="ARBA00023002"/>
    </source>
</evidence>
<dbReference type="InterPro" id="IPR036291">
    <property type="entry name" value="NAD(P)-bd_dom_sf"/>
</dbReference>
<dbReference type="GO" id="GO:0048038">
    <property type="term" value="F:quinone binding"/>
    <property type="evidence" value="ECO:0007669"/>
    <property type="project" value="TreeGrafter"/>
</dbReference>
<evidence type="ECO:0000259" key="3">
    <source>
        <dbReference type="SMART" id="SM00829"/>
    </source>
</evidence>
<dbReference type="Proteomes" id="UP000808372">
    <property type="component" value="Chromosome 28"/>
</dbReference>
<organism evidence="4 5">
    <name type="scientific">Salvelinus namaycush</name>
    <name type="common">Lake trout</name>
    <name type="synonym">Salmo namaycush</name>
    <dbReference type="NCBI Taxonomy" id="8040"/>
    <lineage>
        <taxon>Eukaryota</taxon>
        <taxon>Metazoa</taxon>
        <taxon>Chordata</taxon>
        <taxon>Craniata</taxon>
        <taxon>Vertebrata</taxon>
        <taxon>Euteleostomi</taxon>
        <taxon>Actinopterygii</taxon>
        <taxon>Neopterygii</taxon>
        <taxon>Teleostei</taxon>
        <taxon>Protacanthopterygii</taxon>
        <taxon>Salmoniformes</taxon>
        <taxon>Salmonidae</taxon>
        <taxon>Salmoninae</taxon>
        <taxon>Salvelinus</taxon>
    </lineage>
</organism>
<dbReference type="SUPFAM" id="SSF51735">
    <property type="entry name" value="NAD(P)-binding Rossmann-fold domains"/>
    <property type="match status" value="1"/>
</dbReference>
<dbReference type="InterPro" id="IPR013149">
    <property type="entry name" value="ADH-like_C"/>
</dbReference>
<dbReference type="SMART" id="SM00829">
    <property type="entry name" value="PKS_ER"/>
    <property type="match status" value="1"/>
</dbReference>
<accession>A0A8U0TNE6</accession>
<keyword evidence="4" id="KW-1185">Reference proteome</keyword>
<reference evidence="5" key="1">
    <citation type="submission" date="2025-08" db="UniProtKB">
        <authorList>
            <consortium name="RefSeq"/>
        </authorList>
    </citation>
    <scope>IDENTIFICATION</scope>
    <source>
        <tissue evidence="5">White muscle</tissue>
    </source>
</reference>
<dbReference type="PANTHER" id="PTHR48106:SF18">
    <property type="entry name" value="QUINONE OXIDOREDUCTASE PIG3"/>
    <property type="match status" value="1"/>
</dbReference>
<dbReference type="Gene3D" id="3.40.50.720">
    <property type="entry name" value="NAD(P)-binding Rossmann-like Domain"/>
    <property type="match status" value="1"/>
</dbReference>
<dbReference type="NCBIfam" id="TIGR02824">
    <property type="entry name" value="quinone_pig3"/>
    <property type="match status" value="1"/>
</dbReference>
<evidence type="ECO:0000313" key="5">
    <source>
        <dbReference type="RefSeq" id="XP_038823149.1"/>
    </source>
</evidence>
<dbReference type="CDD" id="cd05276">
    <property type="entry name" value="p53_inducible_oxidoreductase"/>
    <property type="match status" value="1"/>
</dbReference>
<dbReference type="OrthoDB" id="3509362at2759"/>
<dbReference type="PANTHER" id="PTHR48106">
    <property type="entry name" value="QUINONE OXIDOREDUCTASE PIG3-RELATED"/>
    <property type="match status" value="1"/>
</dbReference>
<dbReference type="FunFam" id="3.40.50.720:FF:000314">
    <property type="entry name" value="Quinone oxidoreductase PIG3"/>
    <property type="match status" value="1"/>
</dbReference>
<feature type="domain" description="Enoyl reductase (ER)" evidence="3">
    <location>
        <begin position="43"/>
        <end position="363"/>
    </location>
</feature>
<dbReference type="Pfam" id="PF08240">
    <property type="entry name" value="ADH_N"/>
    <property type="match status" value="1"/>
</dbReference>
<dbReference type="RefSeq" id="XP_038823149.1">
    <property type="nucleotide sequence ID" value="XM_038967221.1"/>
</dbReference>
<dbReference type="Pfam" id="PF00107">
    <property type="entry name" value="ADH_zinc_N"/>
    <property type="match status" value="1"/>
</dbReference>
<dbReference type="AlphaFoldDB" id="A0A8U0TNE6"/>
<evidence type="ECO:0000313" key="4">
    <source>
        <dbReference type="Proteomes" id="UP000808372"/>
    </source>
</evidence>
<dbReference type="SUPFAM" id="SSF50129">
    <property type="entry name" value="GroES-like"/>
    <property type="match status" value="1"/>
</dbReference>
<dbReference type="InterPro" id="IPR013154">
    <property type="entry name" value="ADH-like_N"/>
</dbReference>
<dbReference type="InterPro" id="IPR014189">
    <property type="entry name" value="Quinone_OxRdtase_PIG3"/>
</dbReference>
<sequence>MATLLRYLNQQCVNFAQVLEDMSQHQRPSENNMMTAVCIDTPGGPESMLLRNVPRPLPEHGEVLIRVHATALNRADTLQRKGLYPAPPGESEVLGLEAAGTVASVGPGVRQCWRLGDRVMTLLSGGGYAEYVAVPEELIMSIPTHLTVYQAAAIPEAWLTAFQLLHFVAQVKEGEIVLVHAGASGVGTAAVQLVRLAGAIPIVTAGSSEKLQMAETLGAAAGFNYKHEDFAEKVSDFTAGRGANVILDCIGGSNWERNVACLATDGRWVLYGLMGGKTVTGDILGKLLSKRGQLLCSLLRSRSLQYKADLVRAFSERALPHFSDPTSSPCHLRPVIDSMFSLDQVADAHRHMEANRNTGKIVINVMNPQ</sequence>
<name>A0A8U0TNE6_SALNM</name>
<keyword evidence="1" id="KW-0521">NADP</keyword>
<dbReference type="InterPro" id="IPR020843">
    <property type="entry name" value="ER"/>
</dbReference>
<keyword evidence="2" id="KW-0560">Oxidoreductase</keyword>
<dbReference type="InterPro" id="IPR011032">
    <property type="entry name" value="GroES-like_sf"/>
</dbReference>
<dbReference type="KEGG" id="snh:120023195"/>
<dbReference type="GO" id="GO:0070402">
    <property type="term" value="F:NADPH binding"/>
    <property type="evidence" value="ECO:0007669"/>
    <property type="project" value="TreeGrafter"/>
</dbReference>
<dbReference type="GO" id="GO:0003960">
    <property type="term" value="F:quinone reductase (NADPH) activity"/>
    <property type="evidence" value="ECO:0007669"/>
    <property type="project" value="TreeGrafter"/>
</dbReference>
<protein>
    <submittedName>
        <fullName evidence="5">Quinone oxidoreductase PIG3 isoform X1</fullName>
    </submittedName>
</protein>
<dbReference type="GeneID" id="120023195"/>
<evidence type="ECO:0000256" key="1">
    <source>
        <dbReference type="ARBA" id="ARBA00022857"/>
    </source>
</evidence>
<dbReference type="CTD" id="9540"/>